<dbReference type="PANTHER" id="PTHR47560">
    <property type="entry name" value="EXPRESSED PROTEIN"/>
    <property type="match status" value="1"/>
</dbReference>
<feature type="region of interest" description="Disordered" evidence="2">
    <location>
        <begin position="21"/>
        <end position="91"/>
    </location>
</feature>
<feature type="region of interest" description="Disordered" evidence="2">
    <location>
        <begin position="141"/>
        <end position="172"/>
    </location>
</feature>
<gene>
    <name evidence="3" type="ORF">ILEXP_LOCUS10393</name>
</gene>
<evidence type="ECO:0000313" key="4">
    <source>
        <dbReference type="Proteomes" id="UP001642360"/>
    </source>
</evidence>
<evidence type="ECO:0000256" key="1">
    <source>
        <dbReference type="SAM" id="Coils"/>
    </source>
</evidence>
<feature type="compositionally biased region" description="Low complexity" evidence="2">
    <location>
        <begin position="218"/>
        <end position="230"/>
    </location>
</feature>
<comment type="caution">
    <text evidence="3">The sequence shown here is derived from an EMBL/GenBank/DDBJ whole genome shotgun (WGS) entry which is preliminary data.</text>
</comment>
<sequence length="339" mass="37726">MMSSETSSKNSKPIRKVKLAIEKSKNHKAGVGTLESKQNISRGSKTSQNRKIKPDDISYAGKNSSHKAKNSGKSIVKSKTKDEDRHGGVEGYEALINENRGFKPMNSGRKRKRIYADHNTGEGRTMHSKVETPGWKALSKVGKNKLKDDMAEEKRTTKVKSHDIQQFARKNSSIGGRISKENEVLDKKCISVSGAKGKAADKIKYFELDGGGNGMLTKSVKSKSPSSKQSDQNENKNAAEFLAKYPKKKVHDKKSFTGDAEVMDGRLKKTKRVIRIDPHDITNKRLDDAIVTNDNSKEKKEDVEKNVEMSKNAQFRAIQPSLSVLSFVEDNVNCSRQSL</sequence>
<feature type="region of interest" description="Disordered" evidence="2">
    <location>
        <begin position="209"/>
        <end position="241"/>
    </location>
</feature>
<feature type="coiled-coil region" evidence="1">
    <location>
        <begin position="286"/>
        <end position="313"/>
    </location>
</feature>
<keyword evidence="1" id="KW-0175">Coiled coil</keyword>
<reference evidence="3 4" key="1">
    <citation type="submission" date="2024-02" db="EMBL/GenBank/DDBJ databases">
        <authorList>
            <person name="Vignale AGUSTIN F."/>
            <person name="Sosa J E."/>
            <person name="Modenutti C."/>
        </authorList>
    </citation>
    <scope>NUCLEOTIDE SEQUENCE [LARGE SCALE GENOMIC DNA]</scope>
</reference>
<dbReference type="PANTHER" id="PTHR47560:SF1">
    <property type="entry name" value="EXPRESSED PROTEIN"/>
    <property type="match status" value="1"/>
</dbReference>
<keyword evidence="4" id="KW-1185">Reference proteome</keyword>
<dbReference type="AlphaFoldDB" id="A0ABC8RD93"/>
<proteinExistence type="predicted"/>
<accession>A0ABC8RD93</accession>
<feature type="compositionally biased region" description="Basic and acidic residues" evidence="2">
    <location>
        <begin position="79"/>
        <end position="88"/>
    </location>
</feature>
<evidence type="ECO:0000256" key="2">
    <source>
        <dbReference type="SAM" id="MobiDB-lite"/>
    </source>
</evidence>
<dbReference type="Proteomes" id="UP001642360">
    <property type="component" value="Unassembled WGS sequence"/>
</dbReference>
<name>A0ABC8RD93_9AQUA</name>
<dbReference type="EMBL" id="CAUOFW020001247">
    <property type="protein sequence ID" value="CAK9142703.1"/>
    <property type="molecule type" value="Genomic_DNA"/>
</dbReference>
<feature type="compositionally biased region" description="Polar residues" evidence="2">
    <location>
        <begin position="35"/>
        <end position="49"/>
    </location>
</feature>
<protein>
    <submittedName>
        <fullName evidence="3">Uncharacterized protein</fullName>
    </submittedName>
</protein>
<feature type="compositionally biased region" description="Basic and acidic residues" evidence="2">
    <location>
        <begin position="145"/>
        <end position="163"/>
    </location>
</feature>
<evidence type="ECO:0000313" key="3">
    <source>
        <dbReference type="EMBL" id="CAK9142703.1"/>
    </source>
</evidence>
<organism evidence="3 4">
    <name type="scientific">Ilex paraguariensis</name>
    <name type="common">yerba mate</name>
    <dbReference type="NCBI Taxonomy" id="185542"/>
    <lineage>
        <taxon>Eukaryota</taxon>
        <taxon>Viridiplantae</taxon>
        <taxon>Streptophyta</taxon>
        <taxon>Embryophyta</taxon>
        <taxon>Tracheophyta</taxon>
        <taxon>Spermatophyta</taxon>
        <taxon>Magnoliopsida</taxon>
        <taxon>eudicotyledons</taxon>
        <taxon>Gunneridae</taxon>
        <taxon>Pentapetalae</taxon>
        <taxon>asterids</taxon>
        <taxon>campanulids</taxon>
        <taxon>Aquifoliales</taxon>
        <taxon>Aquifoliaceae</taxon>
        <taxon>Ilex</taxon>
    </lineage>
</organism>